<protein>
    <submittedName>
        <fullName evidence="2">Uncharacterized protein</fullName>
    </submittedName>
</protein>
<dbReference type="AlphaFoldDB" id="A0AAN6U8H2"/>
<evidence type="ECO:0000313" key="2">
    <source>
        <dbReference type="EMBL" id="KAK4128415.1"/>
    </source>
</evidence>
<dbReference type="EMBL" id="MU853223">
    <property type="protein sequence ID" value="KAK4128415.1"/>
    <property type="molecule type" value="Genomic_DNA"/>
</dbReference>
<feature type="region of interest" description="Disordered" evidence="1">
    <location>
        <begin position="42"/>
        <end position="79"/>
    </location>
</feature>
<name>A0AAN6U8H2_9PEZI</name>
<feature type="compositionally biased region" description="Polar residues" evidence="1">
    <location>
        <begin position="43"/>
        <end position="58"/>
    </location>
</feature>
<dbReference type="RefSeq" id="XP_062652186.1">
    <property type="nucleotide sequence ID" value="XM_062790896.1"/>
</dbReference>
<dbReference type="GeneID" id="87827665"/>
<reference evidence="2" key="2">
    <citation type="submission" date="2023-05" db="EMBL/GenBank/DDBJ databases">
        <authorList>
            <consortium name="Lawrence Berkeley National Laboratory"/>
            <person name="Steindorff A."/>
            <person name="Hensen N."/>
            <person name="Bonometti L."/>
            <person name="Westerberg I."/>
            <person name="Brannstrom I.O."/>
            <person name="Guillou S."/>
            <person name="Cros-Aarteil S."/>
            <person name="Calhoun S."/>
            <person name="Haridas S."/>
            <person name="Kuo A."/>
            <person name="Mondo S."/>
            <person name="Pangilinan J."/>
            <person name="Riley R."/>
            <person name="Labutti K."/>
            <person name="Andreopoulos B."/>
            <person name="Lipzen A."/>
            <person name="Chen C."/>
            <person name="Yanf M."/>
            <person name="Daum C."/>
            <person name="Ng V."/>
            <person name="Clum A."/>
            <person name="Ohm R."/>
            <person name="Martin F."/>
            <person name="Silar P."/>
            <person name="Natvig D."/>
            <person name="Lalanne C."/>
            <person name="Gautier V."/>
            <person name="Ament-Velasquez S.L."/>
            <person name="Kruys A."/>
            <person name="Hutchinson M.I."/>
            <person name="Powell A.J."/>
            <person name="Barry K."/>
            <person name="Miller A.N."/>
            <person name="Grigoriev I.V."/>
            <person name="Debuchy R."/>
            <person name="Gladieux P."/>
            <person name="Thoren M.H."/>
            <person name="Johannesson H."/>
        </authorList>
    </citation>
    <scope>NUCLEOTIDE SEQUENCE</scope>
    <source>
        <strain evidence="2">CBS 731.68</strain>
    </source>
</reference>
<accession>A0AAN6U8H2</accession>
<sequence length="231" mass="25473">MRGLRETRLSWSSADNAVTHRTARQTSRINHSQFRVNNYRRFQVSQPGLRTRPPNQASEPGLPTNRLAPRPVLGPASSGGPPMCMCQDCGRLPRGHAAGGRSKDIGVTRRMGWSCKRHGCYSRGTRHERALGPALGRRGNSDEPGTVSTILMIRRRPAAVDSRRLFAAQNDQWTEETNDAGSGGRRVSAQVSTYLSRRGLTRGLGLRMDRVELRPVVPTRQKPGMRRAGGG</sequence>
<organism evidence="2 3">
    <name type="scientific">Parathielavia appendiculata</name>
    <dbReference type="NCBI Taxonomy" id="2587402"/>
    <lineage>
        <taxon>Eukaryota</taxon>
        <taxon>Fungi</taxon>
        <taxon>Dikarya</taxon>
        <taxon>Ascomycota</taxon>
        <taxon>Pezizomycotina</taxon>
        <taxon>Sordariomycetes</taxon>
        <taxon>Sordariomycetidae</taxon>
        <taxon>Sordariales</taxon>
        <taxon>Chaetomiaceae</taxon>
        <taxon>Parathielavia</taxon>
    </lineage>
</organism>
<evidence type="ECO:0000313" key="3">
    <source>
        <dbReference type="Proteomes" id="UP001302602"/>
    </source>
</evidence>
<comment type="caution">
    <text evidence="2">The sequence shown here is derived from an EMBL/GenBank/DDBJ whole genome shotgun (WGS) entry which is preliminary data.</text>
</comment>
<evidence type="ECO:0000256" key="1">
    <source>
        <dbReference type="SAM" id="MobiDB-lite"/>
    </source>
</evidence>
<dbReference type="Proteomes" id="UP001302602">
    <property type="component" value="Unassembled WGS sequence"/>
</dbReference>
<gene>
    <name evidence="2" type="ORF">N657DRAFT_629529</name>
</gene>
<keyword evidence="3" id="KW-1185">Reference proteome</keyword>
<reference evidence="2" key="1">
    <citation type="journal article" date="2023" name="Mol. Phylogenet. Evol.">
        <title>Genome-scale phylogeny and comparative genomics of the fungal order Sordariales.</title>
        <authorList>
            <person name="Hensen N."/>
            <person name="Bonometti L."/>
            <person name="Westerberg I."/>
            <person name="Brannstrom I.O."/>
            <person name="Guillou S."/>
            <person name="Cros-Aarteil S."/>
            <person name="Calhoun S."/>
            <person name="Haridas S."/>
            <person name="Kuo A."/>
            <person name="Mondo S."/>
            <person name="Pangilinan J."/>
            <person name="Riley R."/>
            <person name="LaButti K."/>
            <person name="Andreopoulos B."/>
            <person name="Lipzen A."/>
            <person name="Chen C."/>
            <person name="Yan M."/>
            <person name="Daum C."/>
            <person name="Ng V."/>
            <person name="Clum A."/>
            <person name="Steindorff A."/>
            <person name="Ohm R.A."/>
            <person name="Martin F."/>
            <person name="Silar P."/>
            <person name="Natvig D.O."/>
            <person name="Lalanne C."/>
            <person name="Gautier V."/>
            <person name="Ament-Velasquez S.L."/>
            <person name="Kruys A."/>
            <person name="Hutchinson M.I."/>
            <person name="Powell A.J."/>
            <person name="Barry K."/>
            <person name="Miller A.N."/>
            <person name="Grigoriev I.V."/>
            <person name="Debuchy R."/>
            <person name="Gladieux P."/>
            <person name="Hiltunen Thoren M."/>
            <person name="Johannesson H."/>
        </authorList>
    </citation>
    <scope>NUCLEOTIDE SEQUENCE</scope>
    <source>
        <strain evidence="2">CBS 731.68</strain>
    </source>
</reference>
<proteinExistence type="predicted"/>